<organism evidence="1 2">
    <name type="scientific">Trifolium pratense</name>
    <name type="common">Red clover</name>
    <dbReference type="NCBI Taxonomy" id="57577"/>
    <lineage>
        <taxon>Eukaryota</taxon>
        <taxon>Viridiplantae</taxon>
        <taxon>Streptophyta</taxon>
        <taxon>Embryophyta</taxon>
        <taxon>Tracheophyta</taxon>
        <taxon>Spermatophyta</taxon>
        <taxon>Magnoliopsida</taxon>
        <taxon>eudicotyledons</taxon>
        <taxon>Gunneridae</taxon>
        <taxon>Pentapetalae</taxon>
        <taxon>rosids</taxon>
        <taxon>fabids</taxon>
        <taxon>Fabales</taxon>
        <taxon>Fabaceae</taxon>
        <taxon>Papilionoideae</taxon>
        <taxon>50 kb inversion clade</taxon>
        <taxon>NPAAA clade</taxon>
        <taxon>Hologalegina</taxon>
        <taxon>IRL clade</taxon>
        <taxon>Trifolieae</taxon>
        <taxon>Trifolium</taxon>
    </lineage>
</organism>
<accession>A0ACB0L209</accession>
<proteinExistence type="predicted"/>
<comment type="caution">
    <text evidence="1">The sequence shown here is derived from an EMBL/GenBank/DDBJ whole genome shotgun (WGS) entry which is preliminary data.</text>
</comment>
<keyword evidence="2" id="KW-1185">Reference proteome</keyword>
<protein>
    <submittedName>
        <fullName evidence="1">Uncharacterized protein</fullName>
    </submittedName>
</protein>
<dbReference type="Proteomes" id="UP001177021">
    <property type="component" value="Unassembled WGS sequence"/>
</dbReference>
<name>A0ACB0L209_TRIPR</name>
<gene>
    <name evidence="1" type="ORF">MILVUS5_LOCUS28130</name>
</gene>
<reference evidence="1" key="1">
    <citation type="submission" date="2023-10" db="EMBL/GenBank/DDBJ databases">
        <authorList>
            <person name="Rodriguez Cubillos JULIANA M."/>
            <person name="De Vega J."/>
        </authorList>
    </citation>
    <scope>NUCLEOTIDE SEQUENCE</scope>
</reference>
<sequence>MAMVAKQGWNLIQNPESLVAKVLKARYFPKSTFLEANLGHNPSYAWKSLWNARHVMLRGCRWVVGDGSNISVMGSPWIRGQQEKWIHSPQQQSTYNIYVNDLLVEGEKKWDVAKIQSLISPDMAEAIMDVPLFPMINNDKLIWDGDKNGVYTVRAGYKLVMTELLKRDSSYVNGNWSALWRVSAPSKARHLAWRVCRNCIPTRDRNASGEFLKAQTKWINAKLSTIEGEGMAFLEAISFAVQNGWDKIIFESDSQILVESIHANQAGVSEFSYITNRIRASLSCINNFEVKFVRRQANMVAHSLARAAISWASHHVLDMSPPCIDSLLINEKS</sequence>
<evidence type="ECO:0000313" key="2">
    <source>
        <dbReference type="Proteomes" id="UP001177021"/>
    </source>
</evidence>
<dbReference type="EMBL" id="CASHSV030000409">
    <property type="protein sequence ID" value="CAJ2662559.1"/>
    <property type="molecule type" value="Genomic_DNA"/>
</dbReference>
<evidence type="ECO:0000313" key="1">
    <source>
        <dbReference type="EMBL" id="CAJ2662559.1"/>
    </source>
</evidence>